<comment type="caution">
    <text evidence="1">The sequence shown here is derived from an EMBL/GenBank/DDBJ whole genome shotgun (WGS) entry which is preliminary data.</text>
</comment>
<keyword evidence="2" id="KW-1185">Reference proteome</keyword>
<gene>
    <name evidence="1" type="ORF">CY35_07G026500</name>
</gene>
<name>A0ACB8HJN2_9BRYO</name>
<proteinExistence type="predicted"/>
<evidence type="ECO:0000313" key="2">
    <source>
        <dbReference type="Proteomes" id="UP000828922"/>
    </source>
</evidence>
<organism evidence="1 2">
    <name type="scientific">Sphagnum magellanicum</name>
    <dbReference type="NCBI Taxonomy" id="128215"/>
    <lineage>
        <taxon>Eukaryota</taxon>
        <taxon>Viridiplantae</taxon>
        <taxon>Streptophyta</taxon>
        <taxon>Embryophyta</taxon>
        <taxon>Bryophyta</taxon>
        <taxon>Sphagnophytina</taxon>
        <taxon>Sphagnopsida</taxon>
        <taxon>Sphagnales</taxon>
        <taxon>Sphagnaceae</taxon>
        <taxon>Sphagnum</taxon>
    </lineage>
</organism>
<dbReference type="Proteomes" id="UP000828922">
    <property type="component" value="Linkage Group LG07"/>
</dbReference>
<dbReference type="EMBL" id="CM038913">
    <property type="protein sequence ID" value="KAH9556418.1"/>
    <property type="molecule type" value="Genomic_DNA"/>
</dbReference>
<accession>A0ACB8HJN2</accession>
<evidence type="ECO:0000313" key="1">
    <source>
        <dbReference type="EMBL" id="KAH9556418.1"/>
    </source>
</evidence>
<sequence>MASSSLPAASSAVPVTTSTAVVATTTTTTTLTTTASSATTTIAAAAAASAAAAGGTPPPFFVPTATSAYTLQQQQQQQQQQQLPWHVYAGAYNAPFLGPLPPGFPSPYALASPPRSQAGDASASVAAAAGSSPSPFTPPFAGFRPPAAWNTLAIPSFARGFQAPGFYPPYQIATNSSSGATEGTPANSAKASKGRSLLLPRPPSFPAEKGREQPPHFRRLPVERPLATKACDKVTVAIPGVVPDFYLSLGPSNPRQLQSGERHGAGAYVVPAGGEHGDGDAAAALVKCNGKGADQEKKQLLLAVDLKTGGEKRRGMVSSSDAAGAAADCSSLESGSVLDGEELPYKEFELGRRNMAAGKKEHPELQHDLKNPWNEEMVRFLFESYEAIHKKLNNEANGHGGHGNSKYHKKWSPILRLMKEKFGREFTKHQCQSKYYKVRRECAKYTLLYKKKVRSHPSMAGRELQRPRFYEIWQDFGSKTGKKNPQISPLILELCKSDAEEVSLEMMQQQHEEAEEEEEEEEAGSEEGFCEKTEEEAEDLCTPTSERSQQSKFSAVQHLPRERMIQRELLPGIETDSMLKEKRGILNMSEASSAAANTTHGSEHQHASGDGEIAALDENSRKNGEGKLWNEEDEGARRGGGEHGIGVDLNAVVDRGDRGDYSPTATPSSSPNVVIEKQQQQQKLGDMNCGSDPALGMITETPCIKSVKRKETPSEKGEEAASLYTSKEQQQQQRQQPSRPGFGLAKRIKKVDEFQLMRDMQILLCTQLKACERREESIQLRGEAMGEMLKQHVEHMQKWGTSMEQARLQQSRLLECVITKLESLMHQVASLQSGPPSPATPK</sequence>
<protein>
    <submittedName>
        <fullName evidence="1">Uncharacterized protein</fullName>
    </submittedName>
</protein>
<reference evidence="2" key="1">
    <citation type="journal article" date="2022" name="New Phytol.">
        <title>Phylogenomic structure and speciation in an emerging model: the Sphagnum magellanicum complex (Bryophyta).</title>
        <authorList>
            <person name="Shaw A.J."/>
            <person name="Piatkowski B."/>
            <person name="Duffy A.M."/>
            <person name="Aguero B."/>
            <person name="Imwattana K."/>
            <person name="Nieto-Lugilde M."/>
            <person name="Healey A."/>
            <person name="Weston D.J."/>
            <person name="Patel M.N."/>
            <person name="Schmutz J."/>
            <person name="Grimwood J."/>
            <person name="Yavitt J.B."/>
            <person name="Hassel K."/>
            <person name="Stenoien H.K."/>
            <person name="Flatberg K.I."/>
            <person name="Bickford C.P."/>
            <person name="Hicks K.A."/>
        </authorList>
    </citation>
    <scope>NUCLEOTIDE SEQUENCE [LARGE SCALE GENOMIC DNA]</scope>
</reference>